<sequence>MSDIMPLIIPNEFPSIYGIQHRSLDPLLHIGGLVQVSLHLLQLSGSLFKLHASLCVFFLPLPCIVIAVRKSVASPKYRFIKCSSQVVSLASFLAILQASSHDFASSLAFSFLFVSFTRTPLVLASHSGSTHLNDAHFIPSPMI</sequence>
<dbReference type="EnsemblPlants" id="KQL01725">
    <property type="protein sequence ID" value="KQL01725"/>
    <property type="gene ID" value="SETIT_014600mg"/>
</dbReference>
<dbReference type="Gramene" id="KQL01725">
    <property type="protein sequence ID" value="KQL01725"/>
    <property type="gene ID" value="SETIT_014600mg"/>
</dbReference>
<dbReference type="EMBL" id="AGNK02003824">
    <property type="status" value="NOT_ANNOTATED_CDS"/>
    <property type="molecule type" value="Genomic_DNA"/>
</dbReference>
<name>K3YK31_SETIT</name>
<keyword evidence="2" id="KW-1185">Reference proteome</keyword>
<evidence type="ECO:0000313" key="1">
    <source>
        <dbReference type="EnsemblPlants" id="KQL01725"/>
    </source>
</evidence>
<dbReference type="Proteomes" id="UP000004995">
    <property type="component" value="Unassembled WGS sequence"/>
</dbReference>
<evidence type="ECO:0000313" key="2">
    <source>
        <dbReference type="Proteomes" id="UP000004995"/>
    </source>
</evidence>
<dbReference type="InParanoid" id="K3YK31"/>
<dbReference type="AlphaFoldDB" id="K3YK31"/>
<dbReference type="HOGENOM" id="CLU_1809551_0_0_1"/>
<proteinExistence type="predicted"/>
<accession>K3YK31</accession>
<protein>
    <submittedName>
        <fullName evidence="1">Uncharacterized protein</fullName>
    </submittedName>
</protein>
<reference evidence="1" key="2">
    <citation type="submission" date="2018-08" db="UniProtKB">
        <authorList>
            <consortium name="EnsemblPlants"/>
        </authorList>
    </citation>
    <scope>IDENTIFICATION</scope>
    <source>
        <strain evidence="1">Yugu1</strain>
    </source>
</reference>
<organism evidence="1 2">
    <name type="scientific">Setaria italica</name>
    <name type="common">Foxtail millet</name>
    <name type="synonym">Panicum italicum</name>
    <dbReference type="NCBI Taxonomy" id="4555"/>
    <lineage>
        <taxon>Eukaryota</taxon>
        <taxon>Viridiplantae</taxon>
        <taxon>Streptophyta</taxon>
        <taxon>Embryophyta</taxon>
        <taxon>Tracheophyta</taxon>
        <taxon>Spermatophyta</taxon>
        <taxon>Magnoliopsida</taxon>
        <taxon>Liliopsida</taxon>
        <taxon>Poales</taxon>
        <taxon>Poaceae</taxon>
        <taxon>PACMAD clade</taxon>
        <taxon>Panicoideae</taxon>
        <taxon>Panicodae</taxon>
        <taxon>Paniceae</taxon>
        <taxon>Cenchrinae</taxon>
        <taxon>Setaria</taxon>
    </lineage>
</organism>
<reference evidence="2" key="1">
    <citation type="journal article" date="2012" name="Nat. Biotechnol.">
        <title>Reference genome sequence of the model plant Setaria.</title>
        <authorList>
            <person name="Bennetzen J.L."/>
            <person name="Schmutz J."/>
            <person name="Wang H."/>
            <person name="Percifield R."/>
            <person name="Hawkins J."/>
            <person name="Pontaroli A.C."/>
            <person name="Estep M."/>
            <person name="Feng L."/>
            <person name="Vaughn J.N."/>
            <person name="Grimwood J."/>
            <person name="Jenkins J."/>
            <person name="Barry K."/>
            <person name="Lindquist E."/>
            <person name="Hellsten U."/>
            <person name="Deshpande S."/>
            <person name="Wang X."/>
            <person name="Wu X."/>
            <person name="Mitros T."/>
            <person name="Triplett J."/>
            <person name="Yang X."/>
            <person name="Ye C.Y."/>
            <person name="Mauro-Herrera M."/>
            <person name="Wang L."/>
            <person name="Li P."/>
            <person name="Sharma M."/>
            <person name="Sharma R."/>
            <person name="Ronald P.C."/>
            <person name="Panaud O."/>
            <person name="Kellogg E.A."/>
            <person name="Brutnell T.P."/>
            <person name="Doust A.N."/>
            <person name="Tuskan G.A."/>
            <person name="Rokhsar D."/>
            <person name="Devos K.M."/>
        </authorList>
    </citation>
    <scope>NUCLEOTIDE SEQUENCE [LARGE SCALE GENOMIC DNA]</scope>
    <source>
        <strain evidence="2">cv. Yugu1</strain>
    </source>
</reference>